<comment type="caution">
    <text evidence="1">The sequence shown here is derived from an EMBL/GenBank/DDBJ whole genome shotgun (WGS) entry which is preliminary data.</text>
</comment>
<gene>
    <name evidence="1" type="ORF">Rhe02_65360</name>
</gene>
<name>A0A8J3VIK0_9ACTN</name>
<reference evidence="1" key="1">
    <citation type="submission" date="2021-01" db="EMBL/GenBank/DDBJ databases">
        <title>Whole genome shotgun sequence of Rhizocola hellebori NBRC 109834.</title>
        <authorList>
            <person name="Komaki H."/>
            <person name="Tamura T."/>
        </authorList>
    </citation>
    <scope>NUCLEOTIDE SEQUENCE</scope>
    <source>
        <strain evidence="1">NBRC 109834</strain>
    </source>
</reference>
<sequence length="328" mass="34977">MQVAEIGEYGAAADRVAVLARRLEGVVDLPTAEHLADLLIDVGWVADAARPPGLFTAGGLKAAVRVERGTSSVGVTLANLGGVDDIDDDDFADDAAYQAAREQPYLDAEVVVEMVAGRLGLPSADALAVDELADYGCRVRLRAGHWAVTVAAVQHDADLPVLVEVDLSYGADLPGRLCRLVVPPSHPESAAAPVDWDAVSGRLGVELPQDYRWLIEHYGSGVFDGYLTLMAPAALSKPVLGELRGVLRYMTGFTLPVATTDDGAVVSWVVDSWQGSDRWHVRVTSPGTEPWHMHTGLLQFLVTTLSGAYRVPPFRPGFPSPAPHFTPA</sequence>
<proteinExistence type="predicted"/>
<dbReference type="EMBL" id="BONY01000050">
    <property type="protein sequence ID" value="GIH08469.1"/>
    <property type="molecule type" value="Genomic_DNA"/>
</dbReference>
<dbReference type="Proteomes" id="UP000612899">
    <property type="component" value="Unassembled WGS sequence"/>
</dbReference>
<protein>
    <submittedName>
        <fullName evidence="1">Uncharacterized protein</fullName>
    </submittedName>
</protein>
<keyword evidence="2" id="KW-1185">Reference proteome</keyword>
<evidence type="ECO:0000313" key="2">
    <source>
        <dbReference type="Proteomes" id="UP000612899"/>
    </source>
</evidence>
<organism evidence="1 2">
    <name type="scientific">Rhizocola hellebori</name>
    <dbReference type="NCBI Taxonomy" id="1392758"/>
    <lineage>
        <taxon>Bacteria</taxon>
        <taxon>Bacillati</taxon>
        <taxon>Actinomycetota</taxon>
        <taxon>Actinomycetes</taxon>
        <taxon>Micromonosporales</taxon>
        <taxon>Micromonosporaceae</taxon>
        <taxon>Rhizocola</taxon>
    </lineage>
</organism>
<dbReference type="SUPFAM" id="SSF160631">
    <property type="entry name" value="SMI1/KNR4-like"/>
    <property type="match status" value="1"/>
</dbReference>
<dbReference type="InterPro" id="IPR037883">
    <property type="entry name" value="Knr4/Smi1-like_sf"/>
</dbReference>
<dbReference type="AlphaFoldDB" id="A0A8J3VIK0"/>
<evidence type="ECO:0000313" key="1">
    <source>
        <dbReference type="EMBL" id="GIH08469.1"/>
    </source>
</evidence>
<dbReference type="RefSeq" id="WP_203912224.1">
    <property type="nucleotide sequence ID" value="NZ_BONY01000050.1"/>
</dbReference>
<accession>A0A8J3VIK0</accession>